<dbReference type="Proteomes" id="UP001168338">
    <property type="component" value="Unassembled WGS sequence"/>
</dbReference>
<dbReference type="Pfam" id="PF08849">
    <property type="entry name" value="BrxA"/>
    <property type="match status" value="1"/>
</dbReference>
<dbReference type="InterPro" id="IPR014948">
    <property type="entry name" value="BrxA"/>
</dbReference>
<name>A0ABT8M878_9EURY</name>
<dbReference type="EMBL" id="VCYH01000002">
    <property type="protein sequence ID" value="MDN7024121.1"/>
    <property type="molecule type" value="Genomic_DNA"/>
</dbReference>
<comment type="caution">
    <text evidence="1">The sequence shown here is derived from an EMBL/GenBank/DDBJ whole genome shotgun (WGS) entry which is preliminary data.</text>
</comment>
<proteinExistence type="predicted"/>
<reference evidence="1" key="1">
    <citation type="submission" date="2019-05" db="EMBL/GenBank/DDBJ databases">
        <title>Methanoculleus sp. FWC-SCC1, a methanogenic archaeon isolated from deep marine cold seep.</title>
        <authorList>
            <person name="Chen Y.-W."/>
            <person name="Chen S.-C."/>
            <person name="Teng N.-H."/>
            <person name="Lai M.-C."/>
        </authorList>
    </citation>
    <scope>NUCLEOTIDE SEQUENCE</scope>
    <source>
        <strain evidence="1">FWC-SCC1</strain>
    </source>
</reference>
<gene>
    <name evidence="1" type="ORF">FGU65_04315</name>
</gene>
<evidence type="ECO:0000313" key="2">
    <source>
        <dbReference type="Proteomes" id="UP001168338"/>
    </source>
</evidence>
<keyword evidence="2" id="KW-1185">Reference proteome</keyword>
<evidence type="ECO:0000313" key="1">
    <source>
        <dbReference type="EMBL" id="MDN7024121.1"/>
    </source>
</evidence>
<protein>
    <submittedName>
        <fullName evidence="1">DUF1819 family protein</fullName>
    </submittedName>
</protein>
<dbReference type="InterPro" id="IPR023137">
    <property type="entry name" value="BrxA_sf"/>
</dbReference>
<dbReference type="Gene3D" id="1.10.3540.10">
    <property type="entry name" value="uncharacterized protein from magnetospirillum magneticum domain"/>
    <property type="match status" value="1"/>
</dbReference>
<sequence length="284" mass="32808">MTYSKRCNPNIRMIKSMDSSPSSFNQQNNSLQYRDTAPYCARNLIGALLRESEKVFALLSAGEPLENIREQATNGTLFSQKALLSRKRFWNMLSVRYFQLPDWVINDLIGAYRVAPHSAEFTSLLYVHYALRDHLTFDFITQRLWSKWNSHQLDVSPDDILKMLDESAESEPQIATWTDATRERLSTIILSSLRDFGVLSGKQKKRLTKPVLPLFVVEHILHILTAEGVRGNTVLKDPIWRLFLCTDDEIAHYLQQLGLNRRIHFERVGETVVLQTPAEWESPE</sequence>
<organism evidence="1 2">
    <name type="scientific">Methanoculleus frigidifontis</name>
    <dbReference type="NCBI Taxonomy" id="2584085"/>
    <lineage>
        <taxon>Archaea</taxon>
        <taxon>Methanobacteriati</taxon>
        <taxon>Methanobacteriota</taxon>
        <taxon>Stenosarchaea group</taxon>
        <taxon>Methanomicrobia</taxon>
        <taxon>Methanomicrobiales</taxon>
        <taxon>Methanomicrobiaceae</taxon>
        <taxon>Methanoculleus</taxon>
    </lineage>
</organism>
<accession>A0ABT8M878</accession>